<keyword evidence="1" id="KW-0472">Membrane</keyword>
<gene>
    <name evidence="2" type="ORF">FKV70_08420</name>
</gene>
<keyword evidence="1" id="KW-1133">Transmembrane helix</keyword>
<comment type="caution">
    <text evidence="2">The sequence shown here is derived from an EMBL/GenBank/DDBJ whole genome shotgun (WGS) entry which is preliminary data.</text>
</comment>
<organism evidence="2 3">
    <name type="scientific">Paenibacillus ottowii</name>
    <dbReference type="NCBI Taxonomy" id="2315729"/>
    <lineage>
        <taxon>Bacteria</taxon>
        <taxon>Bacillati</taxon>
        <taxon>Bacillota</taxon>
        <taxon>Bacilli</taxon>
        <taxon>Bacillales</taxon>
        <taxon>Paenibacillaceae</taxon>
        <taxon>Paenibacillus</taxon>
    </lineage>
</organism>
<dbReference type="RefSeq" id="WP_064797686.1">
    <property type="nucleotide sequence ID" value="NZ_VIJZ01000003.1"/>
</dbReference>
<evidence type="ECO:0000256" key="1">
    <source>
        <dbReference type="SAM" id="Phobius"/>
    </source>
</evidence>
<sequence>MKKKIGVYTLILVSILVGVFYYIQYTSNAEKKELVQTIALPLGKEYIKQYYSADFILKDYEFNGPYVNSTVFLYGYIKGHEGQTVSITYDYKKKEIIDVSGPGWFIDSRNPEKNTP</sequence>
<dbReference type="EMBL" id="VIJZ01000003">
    <property type="protein sequence ID" value="TQR99527.1"/>
    <property type="molecule type" value="Genomic_DNA"/>
</dbReference>
<accession>A0ABY3B657</accession>
<reference evidence="2 3" key="1">
    <citation type="submission" date="2019-07" db="EMBL/GenBank/DDBJ databases">
        <title>Paenibacillus ottowii sp. nov. isolated from a fermentation system processing bovine manure.</title>
        <authorList>
            <person name="Velazquez L.F."/>
            <person name="Rajbanshi S."/>
            <person name="Guan S."/>
            <person name="Hinchee M."/>
            <person name="Welsh A."/>
        </authorList>
    </citation>
    <scope>NUCLEOTIDE SEQUENCE [LARGE SCALE GENOMIC DNA]</scope>
    <source>
        <strain evidence="2 3">MS2379</strain>
    </source>
</reference>
<dbReference type="Proteomes" id="UP000319219">
    <property type="component" value="Unassembled WGS sequence"/>
</dbReference>
<proteinExistence type="predicted"/>
<protein>
    <recommendedName>
        <fullName evidence="4">DUF1433 domain-containing protein</fullName>
    </recommendedName>
</protein>
<keyword evidence="1" id="KW-0812">Transmembrane</keyword>
<keyword evidence="3" id="KW-1185">Reference proteome</keyword>
<name>A0ABY3B657_9BACL</name>
<evidence type="ECO:0008006" key="4">
    <source>
        <dbReference type="Google" id="ProtNLM"/>
    </source>
</evidence>
<evidence type="ECO:0000313" key="2">
    <source>
        <dbReference type="EMBL" id="TQR99527.1"/>
    </source>
</evidence>
<evidence type="ECO:0000313" key="3">
    <source>
        <dbReference type="Proteomes" id="UP000319219"/>
    </source>
</evidence>
<feature type="transmembrane region" description="Helical" evidence="1">
    <location>
        <begin position="6"/>
        <end position="23"/>
    </location>
</feature>